<dbReference type="NCBIfam" id="NF007980">
    <property type="entry name" value="PRK10707.1"/>
    <property type="match status" value="1"/>
</dbReference>
<dbReference type="EMBL" id="SPKJ01000005">
    <property type="protein sequence ID" value="MYZ46731.1"/>
    <property type="molecule type" value="Genomic_DNA"/>
</dbReference>
<comment type="cofactor">
    <cofactor evidence="1">
        <name>Mn(2+)</name>
        <dbReference type="ChEBI" id="CHEBI:29035"/>
    </cofactor>
</comment>
<dbReference type="Pfam" id="PF00293">
    <property type="entry name" value="NUDIX"/>
    <property type="match status" value="1"/>
</dbReference>
<dbReference type="RefSeq" id="WP_161139070.1">
    <property type="nucleotide sequence ID" value="NZ_SPKJ01000005.1"/>
</dbReference>
<dbReference type="PANTHER" id="PTHR12992">
    <property type="entry name" value="NUDIX HYDROLASE"/>
    <property type="match status" value="1"/>
</dbReference>
<feature type="domain" description="Nudix hydrolase" evidence="7">
    <location>
        <begin position="45"/>
        <end position="177"/>
    </location>
</feature>
<dbReference type="InterPro" id="IPR000086">
    <property type="entry name" value="NUDIX_hydrolase_dom"/>
</dbReference>
<dbReference type="OrthoDB" id="9802805at2"/>
<evidence type="ECO:0000256" key="1">
    <source>
        <dbReference type="ARBA" id="ARBA00001936"/>
    </source>
</evidence>
<dbReference type="CDD" id="cd03426">
    <property type="entry name" value="NUDIX_CoAse_Nudt7"/>
    <property type="match status" value="1"/>
</dbReference>
<protein>
    <submittedName>
        <fullName evidence="8">CoA pyrophosphatase</fullName>
    </submittedName>
</protein>
<dbReference type="GO" id="GO:0046872">
    <property type="term" value="F:metal ion binding"/>
    <property type="evidence" value="ECO:0007669"/>
    <property type="project" value="UniProtKB-KW"/>
</dbReference>
<keyword evidence="5" id="KW-0460">Magnesium</keyword>
<dbReference type="PANTHER" id="PTHR12992:SF11">
    <property type="entry name" value="MITOCHONDRIAL COENZYME A DIPHOSPHATASE NUDT8"/>
    <property type="match status" value="1"/>
</dbReference>
<evidence type="ECO:0000256" key="5">
    <source>
        <dbReference type="ARBA" id="ARBA00022842"/>
    </source>
</evidence>
<reference evidence="8" key="1">
    <citation type="submission" date="2019-03" db="EMBL/GenBank/DDBJ databases">
        <title>Afifella sp. nov., isolated from activated sludge.</title>
        <authorList>
            <person name="Li Q."/>
            <person name="Liu Y."/>
        </authorList>
    </citation>
    <scope>NUCLEOTIDE SEQUENCE</scope>
    <source>
        <strain evidence="8">L72</strain>
    </source>
</reference>
<keyword evidence="4" id="KW-0378">Hydrolase</keyword>
<dbReference type="Gene3D" id="3.90.79.10">
    <property type="entry name" value="Nucleoside Triphosphate Pyrophosphohydrolase"/>
    <property type="match status" value="1"/>
</dbReference>
<evidence type="ECO:0000256" key="6">
    <source>
        <dbReference type="ARBA" id="ARBA00023211"/>
    </source>
</evidence>
<keyword evidence="3" id="KW-0479">Metal-binding</keyword>
<dbReference type="InterPro" id="IPR015797">
    <property type="entry name" value="NUDIX_hydrolase-like_dom_sf"/>
</dbReference>
<proteinExistence type="predicted"/>
<comment type="caution">
    <text evidence="8">The sequence shown here is derived from an EMBL/GenBank/DDBJ whole genome shotgun (WGS) entry which is preliminary data.</text>
</comment>
<dbReference type="SUPFAM" id="SSF55811">
    <property type="entry name" value="Nudix"/>
    <property type="match status" value="1"/>
</dbReference>
<evidence type="ECO:0000313" key="9">
    <source>
        <dbReference type="Proteomes" id="UP000773614"/>
    </source>
</evidence>
<evidence type="ECO:0000259" key="7">
    <source>
        <dbReference type="PROSITE" id="PS51462"/>
    </source>
</evidence>
<name>A0A964WSC8_9HYPH</name>
<dbReference type="AlphaFoldDB" id="A0A964WSC8"/>
<comment type="cofactor">
    <cofactor evidence="2">
        <name>Mg(2+)</name>
        <dbReference type="ChEBI" id="CHEBI:18420"/>
    </cofactor>
</comment>
<evidence type="ECO:0000313" key="8">
    <source>
        <dbReference type="EMBL" id="MYZ46731.1"/>
    </source>
</evidence>
<organism evidence="8 9">
    <name type="scientific">Propylenella binzhouense</name>
    <dbReference type="NCBI Taxonomy" id="2555902"/>
    <lineage>
        <taxon>Bacteria</taxon>
        <taxon>Pseudomonadati</taxon>
        <taxon>Pseudomonadota</taxon>
        <taxon>Alphaproteobacteria</taxon>
        <taxon>Hyphomicrobiales</taxon>
        <taxon>Propylenellaceae</taxon>
        <taxon>Propylenella</taxon>
    </lineage>
</organism>
<keyword evidence="9" id="KW-1185">Reference proteome</keyword>
<accession>A0A964WSC8</accession>
<keyword evidence="6" id="KW-0464">Manganese</keyword>
<evidence type="ECO:0000256" key="2">
    <source>
        <dbReference type="ARBA" id="ARBA00001946"/>
    </source>
</evidence>
<gene>
    <name evidence="8" type="ORF">E4O86_03225</name>
</gene>
<dbReference type="GO" id="GO:0010945">
    <property type="term" value="F:coenzyme A diphosphatase activity"/>
    <property type="evidence" value="ECO:0007669"/>
    <property type="project" value="InterPro"/>
</dbReference>
<dbReference type="PROSITE" id="PS51462">
    <property type="entry name" value="NUDIX"/>
    <property type="match status" value="1"/>
</dbReference>
<evidence type="ECO:0000256" key="4">
    <source>
        <dbReference type="ARBA" id="ARBA00022801"/>
    </source>
</evidence>
<evidence type="ECO:0000256" key="3">
    <source>
        <dbReference type="ARBA" id="ARBA00022723"/>
    </source>
</evidence>
<dbReference type="Proteomes" id="UP000773614">
    <property type="component" value="Unassembled WGS sequence"/>
</dbReference>
<sequence length="216" mass="23690">MAEPARYGAADFRRRVTERLLPDRGAAVGDHSINPEIADLFHGIPRRPAAVLVPVVAREPEATVILTTRTDTLSSHAGQIAFPGGRIDPEDEGPVAAALREAREEIGLDPAFVETLALGPDYLSGSGFHVAPVLALVRPGFRLHPNPHEVQDVFEVPLGFLMDAANHRKASRVWQGATRHFFEMPYGERYIWGLTAGILRALYERLYQDEPAEVAG</sequence>
<dbReference type="InterPro" id="IPR045121">
    <property type="entry name" value="CoAse"/>
</dbReference>